<reference evidence="2 3" key="1">
    <citation type="submission" date="2019-02" db="EMBL/GenBank/DDBJ databases">
        <title>Deep-cultivation of Planctomycetes and their phenomic and genomic characterization uncovers novel biology.</title>
        <authorList>
            <person name="Wiegand S."/>
            <person name="Jogler M."/>
            <person name="Boedeker C."/>
            <person name="Pinto D."/>
            <person name="Vollmers J."/>
            <person name="Rivas-Marin E."/>
            <person name="Kohn T."/>
            <person name="Peeters S.H."/>
            <person name="Heuer A."/>
            <person name="Rast P."/>
            <person name="Oberbeckmann S."/>
            <person name="Bunk B."/>
            <person name="Jeske O."/>
            <person name="Meyerdierks A."/>
            <person name="Storesund J.E."/>
            <person name="Kallscheuer N."/>
            <person name="Luecker S."/>
            <person name="Lage O.M."/>
            <person name="Pohl T."/>
            <person name="Merkel B.J."/>
            <person name="Hornburger P."/>
            <person name="Mueller R.-W."/>
            <person name="Bruemmer F."/>
            <person name="Labrenz M."/>
            <person name="Spormann A.M."/>
            <person name="Op Den Camp H."/>
            <person name="Overmann J."/>
            <person name="Amann R."/>
            <person name="Jetten M.S.M."/>
            <person name="Mascher T."/>
            <person name="Medema M.H."/>
            <person name="Devos D.P."/>
            <person name="Kaster A.-K."/>
            <person name="Ovreas L."/>
            <person name="Rohde M."/>
            <person name="Galperin M.Y."/>
            <person name="Jogler C."/>
        </authorList>
    </citation>
    <scope>NUCLEOTIDE SEQUENCE [LARGE SCALE GENOMIC DNA]</scope>
    <source>
        <strain evidence="2 3">CA85</strain>
    </source>
</reference>
<gene>
    <name evidence="2" type="ORF">CA85_33350</name>
</gene>
<protein>
    <submittedName>
        <fullName evidence="2">Uncharacterized protein</fullName>
    </submittedName>
</protein>
<dbReference type="Proteomes" id="UP000318053">
    <property type="component" value="Unassembled WGS sequence"/>
</dbReference>
<feature type="region of interest" description="Disordered" evidence="1">
    <location>
        <begin position="20"/>
        <end position="47"/>
    </location>
</feature>
<evidence type="ECO:0000313" key="2">
    <source>
        <dbReference type="EMBL" id="TWT64990.1"/>
    </source>
</evidence>
<proteinExistence type="predicted"/>
<feature type="compositionally biased region" description="Polar residues" evidence="1">
    <location>
        <begin position="37"/>
        <end position="47"/>
    </location>
</feature>
<comment type="caution">
    <text evidence="2">The sequence shown here is derived from an EMBL/GenBank/DDBJ whole genome shotgun (WGS) entry which is preliminary data.</text>
</comment>
<keyword evidence="3" id="KW-1185">Reference proteome</keyword>
<organism evidence="2 3">
    <name type="scientific">Allorhodopirellula solitaria</name>
    <dbReference type="NCBI Taxonomy" id="2527987"/>
    <lineage>
        <taxon>Bacteria</taxon>
        <taxon>Pseudomonadati</taxon>
        <taxon>Planctomycetota</taxon>
        <taxon>Planctomycetia</taxon>
        <taxon>Pirellulales</taxon>
        <taxon>Pirellulaceae</taxon>
        <taxon>Allorhodopirellula</taxon>
    </lineage>
</organism>
<evidence type="ECO:0000256" key="1">
    <source>
        <dbReference type="SAM" id="MobiDB-lite"/>
    </source>
</evidence>
<evidence type="ECO:0000313" key="3">
    <source>
        <dbReference type="Proteomes" id="UP000318053"/>
    </source>
</evidence>
<feature type="compositionally biased region" description="Basic and acidic residues" evidence="1">
    <location>
        <begin position="20"/>
        <end position="36"/>
    </location>
</feature>
<name>A0A5C5XQ00_9BACT</name>
<dbReference type="EMBL" id="SJPK01000008">
    <property type="protein sequence ID" value="TWT64990.1"/>
    <property type="molecule type" value="Genomic_DNA"/>
</dbReference>
<feature type="region of interest" description="Disordered" evidence="1">
    <location>
        <begin position="75"/>
        <end position="97"/>
    </location>
</feature>
<accession>A0A5C5XQ00</accession>
<dbReference type="AlphaFoldDB" id="A0A5C5XQ00"/>
<sequence length="97" mass="10660">MERSCQFAVPIITQSVSRSKKYECDSMPERDEREQSGRNGLKSQRATETVHPTIWAECVDLRSCMLPIDQPQVADATGSSSAARWAGGRELSSGVSL</sequence>